<reference evidence="3" key="1">
    <citation type="submission" date="2021-01" db="EMBL/GenBank/DDBJ databases">
        <authorList>
            <consortium name="Genoscope - CEA"/>
            <person name="William W."/>
        </authorList>
    </citation>
    <scope>NUCLEOTIDE SEQUENCE</scope>
</reference>
<feature type="coiled-coil region" evidence="1">
    <location>
        <begin position="11"/>
        <end position="38"/>
    </location>
</feature>
<organism evidence="3 4">
    <name type="scientific">Paramecium primaurelia</name>
    <dbReference type="NCBI Taxonomy" id="5886"/>
    <lineage>
        <taxon>Eukaryota</taxon>
        <taxon>Sar</taxon>
        <taxon>Alveolata</taxon>
        <taxon>Ciliophora</taxon>
        <taxon>Intramacronucleata</taxon>
        <taxon>Oligohymenophorea</taxon>
        <taxon>Peniculida</taxon>
        <taxon>Parameciidae</taxon>
        <taxon>Paramecium</taxon>
    </lineage>
</organism>
<sequence>MAVNLKLGNNLFTKERRIAELEKKVVDLEHKVQEYEKLNFEFQLRHKEDEKNLFALRNQNNLYYIEVGQLQAHSQKLTLDKEKLEVQLKEINGNYEKLKEKQKEIMNIVTNQSNEINENLSLIDKLKSDLTKSENAQIQLEKQIHELCLQREAKIADIRTLQKSIQQKEKYIAVLNKEKEKSEENKDKENKMKEQKKGNCQFKSSSIIDGLDDVESCQTIKRLKNKQK</sequence>
<evidence type="ECO:0000256" key="1">
    <source>
        <dbReference type="SAM" id="Coils"/>
    </source>
</evidence>
<feature type="region of interest" description="Disordered" evidence="2">
    <location>
        <begin position="178"/>
        <end position="199"/>
    </location>
</feature>
<dbReference type="EMBL" id="CAJJDM010000110">
    <property type="protein sequence ID" value="CAD8098731.1"/>
    <property type="molecule type" value="Genomic_DNA"/>
</dbReference>
<feature type="compositionally biased region" description="Basic and acidic residues" evidence="2">
    <location>
        <begin position="178"/>
        <end position="197"/>
    </location>
</feature>
<keyword evidence="1" id="KW-0175">Coiled coil</keyword>
<evidence type="ECO:0000313" key="3">
    <source>
        <dbReference type="EMBL" id="CAD8098731.1"/>
    </source>
</evidence>
<dbReference type="AlphaFoldDB" id="A0A8S1P742"/>
<dbReference type="Proteomes" id="UP000688137">
    <property type="component" value="Unassembled WGS sequence"/>
</dbReference>
<gene>
    <name evidence="3" type="ORF">PPRIM_AZ9-3.1.T1070187</name>
</gene>
<evidence type="ECO:0000313" key="4">
    <source>
        <dbReference type="Proteomes" id="UP000688137"/>
    </source>
</evidence>
<proteinExistence type="predicted"/>
<evidence type="ECO:0000256" key="2">
    <source>
        <dbReference type="SAM" id="MobiDB-lite"/>
    </source>
</evidence>
<comment type="caution">
    <text evidence="3">The sequence shown here is derived from an EMBL/GenBank/DDBJ whole genome shotgun (WGS) entry which is preliminary data.</text>
</comment>
<protein>
    <submittedName>
        <fullName evidence="3">Uncharacterized protein</fullName>
    </submittedName>
</protein>
<dbReference type="OMA" id="FEFQLRH"/>
<keyword evidence="4" id="KW-1185">Reference proteome</keyword>
<accession>A0A8S1P742</accession>
<name>A0A8S1P742_PARPR</name>